<comment type="subunit">
    <text evidence="11">Homodimer. The cytoplasmic dynein 1 complex consists of two catalytic heavy chains (HCs) and a number of non-catalytic subunits presented by intermediate chains (ICs).</text>
</comment>
<evidence type="ECO:0000256" key="4">
    <source>
        <dbReference type="ARBA" id="ARBA00022490"/>
    </source>
</evidence>
<dbReference type="AlphaFoldDB" id="A0A8S1F5J0"/>
<dbReference type="InterPro" id="IPR022780">
    <property type="entry name" value="Dynein_light_int_chain"/>
</dbReference>
<keyword evidence="4 11" id="KW-0963">Cytoplasm</keyword>
<dbReference type="GO" id="GO:0007018">
    <property type="term" value="P:microtubule-based movement"/>
    <property type="evidence" value="ECO:0007669"/>
    <property type="project" value="InterPro"/>
</dbReference>
<dbReference type="OrthoDB" id="27603at2759"/>
<evidence type="ECO:0000256" key="2">
    <source>
        <dbReference type="ARBA" id="ARBA00006831"/>
    </source>
</evidence>
<comment type="similarity">
    <text evidence="2 11">Belongs to the dynein light intermediate chain family.</text>
</comment>
<protein>
    <recommendedName>
        <fullName evidence="11">Dynein light intermediate chain</fullName>
    </recommendedName>
</protein>
<evidence type="ECO:0000256" key="8">
    <source>
        <dbReference type="ARBA" id="ARBA00023017"/>
    </source>
</evidence>
<evidence type="ECO:0000256" key="10">
    <source>
        <dbReference type="ARBA" id="ARBA00023212"/>
    </source>
</evidence>
<comment type="caution">
    <text evidence="12">The sequence shown here is derived from an EMBL/GenBank/DDBJ whole genome shotgun (WGS) entry which is preliminary data.</text>
</comment>
<keyword evidence="10 11" id="KW-0206">Cytoskeleton</keyword>
<evidence type="ECO:0000256" key="3">
    <source>
        <dbReference type="ARBA" id="ARBA00022448"/>
    </source>
</evidence>
<evidence type="ECO:0000313" key="13">
    <source>
        <dbReference type="Proteomes" id="UP000494206"/>
    </source>
</evidence>
<evidence type="ECO:0000256" key="9">
    <source>
        <dbReference type="ARBA" id="ARBA00023175"/>
    </source>
</evidence>
<dbReference type="PANTHER" id="PTHR12688">
    <property type="entry name" value="DYNEIN LIGHT INTERMEDIATE CHAIN"/>
    <property type="match status" value="1"/>
</dbReference>
<keyword evidence="8 11" id="KW-0243">Dynein</keyword>
<dbReference type="EMBL" id="CADEPM010000005">
    <property type="protein sequence ID" value="CAB3406971.1"/>
    <property type="molecule type" value="Genomic_DNA"/>
</dbReference>
<evidence type="ECO:0000313" key="12">
    <source>
        <dbReference type="EMBL" id="CAB3406971.1"/>
    </source>
</evidence>
<dbReference type="GO" id="GO:0005813">
    <property type="term" value="C:centrosome"/>
    <property type="evidence" value="ECO:0007669"/>
    <property type="project" value="TreeGrafter"/>
</dbReference>
<dbReference type="GO" id="GO:0005874">
    <property type="term" value="C:microtubule"/>
    <property type="evidence" value="ECO:0007669"/>
    <property type="project" value="UniProtKB-KW"/>
</dbReference>
<name>A0A8S1F5J0_9PELO</name>
<evidence type="ECO:0000256" key="11">
    <source>
        <dbReference type="RuleBase" id="RU366047"/>
    </source>
</evidence>
<evidence type="ECO:0000256" key="6">
    <source>
        <dbReference type="ARBA" id="ARBA00022741"/>
    </source>
</evidence>
<keyword evidence="7 11" id="KW-0067">ATP-binding</keyword>
<dbReference type="Proteomes" id="UP000494206">
    <property type="component" value="Unassembled WGS sequence"/>
</dbReference>
<reference evidence="12 13" key="1">
    <citation type="submission" date="2020-04" db="EMBL/GenBank/DDBJ databases">
        <authorList>
            <person name="Laetsch R D."/>
            <person name="Stevens L."/>
            <person name="Kumar S."/>
            <person name="Blaxter L. M."/>
        </authorList>
    </citation>
    <scope>NUCLEOTIDE SEQUENCE [LARGE SCALE GENOMIC DNA]</scope>
</reference>
<dbReference type="InterPro" id="IPR027417">
    <property type="entry name" value="P-loop_NTPase"/>
</dbReference>
<dbReference type="SUPFAM" id="SSF52540">
    <property type="entry name" value="P-loop containing nucleoside triphosphate hydrolases"/>
    <property type="match status" value="1"/>
</dbReference>
<dbReference type="PANTHER" id="PTHR12688:SF0">
    <property type="entry name" value="DYNEIN LIGHT INTERMEDIATE CHAIN"/>
    <property type="match status" value="1"/>
</dbReference>
<dbReference type="InterPro" id="IPR008467">
    <property type="entry name" value="Dynein1_light_intermed_chain"/>
</dbReference>
<dbReference type="GO" id="GO:0000226">
    <property type="term" value="P:microtubule cytoskeleton organization"/>
    <property type="evidence" value="ECO:0007669"/>
    <property type="project" value="TreeGrafter"/>
</dbReference>
<dbReference type="GO" id="GO:0005868">
    <property type="term" value="C:cytoplasmic dynein complex"/>
    <property type="evidence" value="ECO:0007669"/>
    <property type="project" value="UniProtKB-UniRule"/>
</dbReference>
<organism evidence="12 13">
    <name type="scientific">Caenorhabditis bovis</name>
    <dbReference type="NCBI Taxonomy" id="2654633"/>
    <lineage>
        <taxon>Eukaryota</taxon>
        <taxon>Metazoa</taxon>
        <taxon>Ecdysozoa</taxon>
        <taxon>Nematoda</taxon>
        <taxon>Chromadorea</taxon>
        <taxon>Rhabditida</taxon>
        <taxon>Rhabditina</taxon>
        <taxon>Rhabditomorpha</taxon>
        <taxon>Rhabditoidea</taxon>
        <taxon>Rhabditidae</taxon>
        <taxon>Peloderinae</taxon>
        <taxon>Caenorhabditis</taxon>
    </lineage>
</organism>
<keyword evidence="5 11" id="KW-0493">Microtubule</keyword>
<keyword evidence="3 11" id="KW-0813">Transport</keyword>
<comment type="subcellular location">
    <subcellularLocation>
        <location evidence="1 11">Cytoplasm</location>
        <location evidence="1 11">Cytoskeleton</location>
    </subcellularLocation>
</comment>
<dbReference type="Gene3D" id="3.40.50.300">
    <property type="entry name" value="P-loop containing nucleotide triphosphate hydrolases"/>
    <property type="match status" value="1"/>
</dbReference>
<gene>
    <name evidence="12" type="ORF">CBOVIS_LOCUS8965</name>
</gene>
<dbReference type="GO" id="GO:0045504">
    <property type="term" value="F:dynein heavy chain binding"/>
    <property type="evidence" value="ECO:0007669"/>
    <property type="project" value="TreeGrafter"/>
</dbReference>
<keyword evidence="13" id="KW-1185">Reference proteome</keyword>
<evidence type="ECO:0000256" key="1">
    <source>
        <dbReference type="ARBA" id="ARBA00004245"/>
    </source>
</evidence>
<evidence type="ECO:0000256" key="5">
    <source>
        <dbReference type="ARBA" id="ARBA00022701"/>
    </source>
</evidence>
<evidence type="ECO:0000256" key="7">
    <source>
        <dbReference type="ARBA" id="ARBA00022840"/>
    </source>
</evidence>
<proteinExistence type="inferred from homology"/>
<accession>A0A8S1F5J0</accession>
<keyword evidence="9 11" id="KW-0505">Motor protein</keyword>
<dbReference type="GO" id="GO:0005524">
    <property type="term" value="F:ATP binding"/>
    <property type="evidence" value="ECO:0007669"/>
    <property type="project" value="UniProtKB-KW"/>
</dbReference>
<sequence>MVAASVDVDDSANTILPVSVSSGDDETGIWREVLASKKVNWNQGSTVILMGENRAGKSSLLGRLNKNEKEQKHESLLEYQVIHIQNDARDSSYAYQLGTAGANLNPSEMLHIPVWTLDGSEKCASLLQHALPSNPSKAIFVLAASIDNPNLIHSLKRWANVCTEQAQKNFDKKDLKEGREQQERWWQEYVDPVESQMSSSVVGNFADVTNLLPLDQGTLSENCGMTFIVVITKADLAKDLTDQQFGRIMIHLRKFCLALGATLIFTSANTGKNVLLLQKYLLHRSFGIAFTNAAQVIERDGIFIPAGWDGDKRIEMIKETIPELDMALEPTREKPRPQTKEHLIEAENDQEFLKKLSEVLLLTAPAPAPTRKVAPDEPADSPLANFFSNLLKDKPARTSSPIASQPIEATAAQLDRILRSTSSTRPQQQNSDLDA</sequence>
<dbReference type="Pfam" id="PF05783">
    <property type="entry name" value="DLIC"/>
    <property type="match status" value="1"/>
</dbReference>
<comment type="function">
    <text evidence="11">Acts as one of several non-catalytic accessory components of the cytoplasmic dynein 1 complex that are thought to be involved in linking dynein to cargos and to adapter proteins that regulate dynein function. Cytoplasmic dynein 1 acts as a motor for the intracellular retrograde motility of vesicles and organelles along microtubules. May play a role in binding dynein to membranous organelles or chromosomes.</text>
</comment>
<keyword evidence="6 11" id="KW-0547">Nucleotide-binding</keyword>